<keyword evidence="2" id="KW-1185">Reference proteome</keyword>
<dbReference type="Proteomes" id="UP000053029">
    <property type="component" value="Unassembled WGS sequence"/>
</dbReference>
<dbReference type="EMBL" id="KN846976">
    <property type="protein sequence ID" value="KIW75041.1"/>
    <property type="molecule type" value="Genomic_DNA"/>
</dbReference>
<evidence type="ECO:0000313" key="2">
    <source>
        <dbReference type="Proteomes" id="UP000053029"/>
    </source>
</evidence>
<proteinExistence type="predicted"/>
<gene>
    <name evidence="1" type="ORF">Z517_11812</name>
</gene>
<sequence length="71" mass="7832">MAESCVLCFFGGRDNGENGIVEDNVRHLLAGQGEDEAPVREFGQDQKDHFVREVSHAGDEEGRFIRGRAAV</sequence>
<name>A0A0D2DBT4_9EURO</name>
<dbReference type="VEuPathDB" id="FungiDB:Z517_11812"/>
<protein>
    <submittedName>
        <fullName evidence="1">Unplaced genomic scaffold supercont1.8, whole genome shotgun sequence</fullName>
    </submittedName>
</protein>
<dbReference type="RefSeq" id="XP_013278849.1">
    <property type="nucleotide sequence ID" value="XM_013423395.1"/>
</dbReference>
<reference evidence="1 2" key="1">
    <citation type="submission" date="2015-01" db="EMBL/GenBank/DDBJ databases">
        <title>The Genome Sequence of Fonsecaea pedrosoi CBS 271.37.</title>
        <authorList>
            <consortium name="The Broad Institute Genomics Platform"/>
            <person name="Cuomo C."/>
            <person name="de Hoog S."/>
            <person name="Gorbushina A."/>
            <person name="Stielow B."/>
            <person name="Teixiera M."/>
            <person name="Abouelleil A."/>
            <person name="Chapman S.B."/>
            <person name="Priest M."/>
            <person name="Young S.K."/>
            <person name="Wortman J."/>
            <person name="Nusbaum C."/>
            <person name="Birren B."/>
        </authorList>
    </citation>
    <scope>NUCLEOTIDE SEQUENCE [LARGE SCALE GENOMIC DNA]</scope>
    <source>
        <strain evidence="1 2">CBS 271.37</strain>
    </source>
</reference>
<evidence type="ECO:0000313" key="1">
    <source>
        <dbReference type="EMBL" id="KIW75041.1"/>
    </source>
</evidence>
<organism evidence="1 2">
    <name type="scientific">Fonsecaea pedrosoi CBS 271.37</name>
    <dbReference type="NCBI Taxonomy" id="1442368"/>
    <lineage>
        <taxon>Eukaryota</taxon>
        <taxon>Fungi</taxon>
        <taxon>Dikarya</taxon>
        <taxon>Ascomycota</taxon>
        <taxon>Pezizomycotina</taxon>
        <taxon>Eurotiomycetes</taxon>
        <taxon>Chaetothyriomycetidae</taxon>
        <taxon>Chaetothyriales</taxon>
        <taxon>Herpotrichiellaceae</taxon>
        <taxon>Fonsecaea</taxon>
    </lineage>
</organism>
<accession>A0A0D2DBT4</accession>
<dbReference type="AlphaFoldDB" id="A0A0D2DBT4"/>
<dbReference type="GeneID" id="25311302"/>
<dbReference type="HOGENOM" id="CLU_2740056_0_0_1"/>